<dbReference type="RefSeq" id="WP_242375597.1">
    <property type="nucleotide sequence ID" value="NZ_JAKRKC020000003.1"/>
</dbReference>
<feature type="domain" description="VOC" evidence="1">
    <location>
        <begin position="24"/>
        <end position="141"/>
    </location>
</feature>
<dbReference type="Gene3D" id="3.30.720.120">
    <property type="match status" value="1"/>
</dbReference>
<dbReference type="InterPro" id="IPR037523">
    <property type="entry name" value="VOC_core"/>
</dbReference>
<sequence length="184" mass="20690">MTAHLFHRFEEPPGMSDVKPIPDGYTTVTPWIISRDTAAVIDYLKEAFGAEELGRVTDARGRIGHAEVRIGDAIVMLFDGDPSWPPTPAFLRLYVEDARAVHRRAVESGGVSVSEVTHLAFGDLVGRVRDPFGNVWWIQTRIEDVTPEELERRYSDPAFTAAMAYMQRPETEIFPRDPRDPHGS</sequence>
<accession>A0ABT0G9G2</accession>
<proteinExistence type="predicted"/>
<keyword evidence="3" id="KW-1185">Reference proteome</keyword>
<dbReference type="PROSITE" id="PS51819">
    <property type="entry name" value="VOC"/>
    <property type="match status" value="1"/>
</dbReference>
<protein>
    <submittedName>
        <fullName evidence="2">VOC family protein</fullName>
    </submittedName>
</protein>
<dbReference type="InterPro" id="IPR004360">
    <property type="entry name" value="Glyas_Fos-R_dOase_dom"/>
</dbReference>
<dbReference type="Proteomes" id="UP001317259">
    <property type="component" value="Unassembled WGS sequence"/>
</dbReference>
<gene>
    <name evidence="2" type="ORF">MF672_046665</name>
</gene>
<organism evidence="2 3">
    <name type="scientific">Actinomadura luzonensis</name>
    <dbReference type="NCBI Taxonomy" id="2805427"/>
    <lineage>
        <taxon>Bacteria</taxon>
        <taxon>Bacillati</taxon>
        <taxon>Actinomycetota</taxon>
        <taxon>Actinomycetes</taxon>
        <taxon>Streptosporangiales</taxon>
        <taxon>Thermomonosporaceae</taxon>
        <taxon>Actinomadura</taxon>
    </lineage>
</organism>
<evidence type="ECO:0000259" key="1">
    <source>
        <dbReference type="PROSITE" id="PS51819"/>
    </source>
</evidence>
<comment type="caution">
    <text evidence="2">The sequence shown here is derived from an EMBL/GenBank/DDBJ whole genome shotgun (WGS) entry which is preliminary data.</text>
</comment>
<dbReference type="PANTHER" id="PTHR34109:SF1">
    <property type="entry name" value="VOC DOMAIN-CONTAINING PROTEIN"/>
    <property type="match status" value="1"/>
</dbReference>
<dbReference type="Pfam" id="PF00903">
    <property type="entry name" value="Glyoxalase"/>
    <property type="match status" value="1"/>
</dbReference>
<name>A0ABT0G9G2_9ACTN</name>
<dbReference type="PANTHER" id="PTHR34109">
    <property type="entry name" value="BNAUNNG04460D PROTEIN-RELATED"/>
    <property type="match status" value="1"/>
</dbReference>
<dbReference type="CDD" id="cd07246">
    <property type="entry name" value="VOC_like"/>
    <property type="match status" value="1"/>
</dbReference>
<dbReference type="InterPro" id="IPR029068">
    <property type="entry name" value="Glyas_Bleomycin-R_OHBP_Dase"/>
</dbReference>
<dbReference type="Gene3D" id="3.30.720.110">
    <property type="match status" value="1"/>
</dbReference>
<evidence type="ECO:0000313" key="3">
    <source>
        <dbReference type="Proteomes" id="UP001317259"/>
    </source>
</evidence>
<dbReference type="EMBL" id="JAKRKC020000003">
    <property type="protein sequence ID" value="MCK2221237.1"/>
    <property type="molecule type" value="Genomic_DNA"/>
</dbReference>
<reference evidence="2 3" key="1">
    <citation type="submission" date="2022-04" db="EMBL/GenBank/DDBJ databases">
        <title>Genome draft of Actinomadura sp. ATCC 31491.</title>
        <authorList>
            <person name="Shi X."/>
            <person name="Du Y."/>
        </authorList>
    </citation>
    <scope>NUCLEOTIDE SEQUENCE [LARGE SCALE GENOMIC DNA]</scope>
    <source>
        <strain evidence="2 3">ATCC 31491</strain>
    </source>
</reference>
<dbReference type="SUPFAM" id="SSF54593">
    <property type="entry name" value="Glyoxalase/Bleomycin resistance protein/Dihydroxybiphenyl dioxygenase"/>
    <property type="match status" value="1"/>
</dbReference>
<evidence type="ECO:0000313" key="2">
    <source>
        <dbReference type="EMBL" id="MCK2221237.1"/>
    </source>
</evidence>